<evidence type="ECO:0000256" key="11">
    <source>
        <dbReference type="ARBA" id="ARBA00022853"/>
    </source>
</evidence>
<dbReference type="GO" id="GO:0032259">
    <property type="term" value="P:methylation"/>
    <property type="evidence" value="ECO:0007669"/>
    <property type="project" value="UniProtKB-KW"/>
</dbReference>
<feature type="compositionally biased region" description="Basic and acidic residues" evidence="17">
    <location>
        <begin position="1025"/>
        <end position="1078"/>
    </location>
</feature>
<proteinExistence type="predicted"/>
<evidence type="ECO:0000256" key="9">
    <source>
        <dbReference type="ARBA" id="ARBA00022737"/>
    </source>
</evidence>
<dbReference type="InterPro" id="IPR003616">
    <property type="entry name" value="Post-SET_dom"/>
</dbReference>
<keyword evidence="12" id="KW-0805">Transcription regulation</keyword>
<dbReference type="GO" id="GO:0003677">
    <property type="term" value="F:DNA binding"/>
    <property type="evidence" value="ECO:0007669"/>
    <property type="project" value="InterPro"/>
</dbReference>
<evidence type="ECO:0000256" key="8">
    <source>
        <dbReference type="ARBA" id="ARBA00022723"/>
    </source>
</evidence>
<feature type="compositionally biased region" description="Polar residues" evidence="17">
    <location>
        <begin position="586"/>
        <end position="595"/>
    </location>
</feature>
<keyword evidence="8" id="KW-0479">Metal-binding</keyword>
<feature type="compositionally biased region" description="Acidic residues" evidence="17">
    <location>
        <begin position="987"/>
        <end position="1012"/>
    </location>
</feature>
<feature type="coiled-coil region" evidence="16">
    <location>
        <begin position="32"/>
        <end position="80"/>
    </location>
</feature>
<dbReference type="GO" id="GO:0010629">
    <property type="term" value="P:negative regulation of gene expression"/>
    <property type="evidence" value="ECO:0007669"/>
    <property type="project" value="TreeGrafter"/>
</dbReference>
<keyword evidence="4" id="KW-0678">Repressor</keyword>
<reference evidence="22" key="3">
    <citation type="submission" date="2023-05" db="EMBL/GenBank/DDBJ databases">
        <authorList>
            <person name="Smith C.H."/>
        </authorList>
    </citation>
    <scope>NUCLEOTIDE SEQUENCE</scope>
    <source>
        <strain evidence="22">CHS0354</strain>
        <tissue evidence="22">Mantle</tissue>
    </source>
</reference>
<feature type="domain" description="MBD" evidence="21">
    <location>
        <begin position="714"/>
        <end position="782"/>
    </location>
</feature>
<evidence type="ECO:0000313" key="22">
    <source>
        <dbReference type="EMBL" id="KAK3591875.1"/>
    </source>
</evidence>
<feature type="region of interest" description="Disordered" evidence="17">
    <location>
        <begin position="513"/>
        <end position="652"/>
    </location>
</feature>
<dbReference type="InterPro" id="IPR046341">
    <property type="entry name" value="SET_dom_sf"/>
</dbReference>
<evidence type="ECO:0000256" key="4">
    <source>
        <dbReference type="ARBA" id="ARBA00022491"/>
    </source>
</evidence>
<dbReference type="Pfam" id="PF18359">
    <property type="entry name" value="Tudor_5"/>
    <property type="match status" value="1"/>
</dbReference>
<keyword evidence="7" id="KW-0949">S-adenosyl-L-methionine</keyword>
<organism evidence="22 23">
    <name type="scientific">Potamilus streckersoni</name>
    <dbReference type="NCBI Taxonomy" id="2493646"/>
    <lineage>
        <taxon>Eukaryota</taxon>
        <taxon>Metazoa</taxon>
        <taxon>Spiralia</taxon>
        <taxon>Lophotrochozoa</taxon>
        <taxon>Mollusca</taxon>
        <taxon>Bivalvia</taxon>
        <taxon>Autobranchia</taxon>
        <taxon>Heteroconchia</taxon>
        <taxon>Palaeoheterodonta</taxon>
        <taxon>Unionida</taxon>
        <taxon>Unionoidea</taxon>
        <taxon>Unionidae</taxon>
        <taxon>Ambleminae</taxon>
        <taxon>Lampsilini</taxon>
        <taxon>Potamilus</taxon>
    </lineage>
</organism>
<dbReference type="GO" id="GO:0046974">
    <property type="term" value="F:histone H3K9 methyltransferase activity"/>
    <property type="evidence" value="ECO:0007669"/>
    <property type="project" value="TreeGrafter"/>
</dbReference>
<dbReference type="InterPro" id="IPR007728">
    <property type="entry name" value="Pre-SET_dom"/>
</dbReference>
<dbReference type="InterPro" id="IPR016177">
    <property type="entry name" value="DNA-bd_dom_sf"/>
</dbReference>
<keyword evidence="11" id="KW-0156">Chromatin regulator</keyword>
<dbReference type="PANTHER" id="PTHR46024:SF1">
    <property type="entry name" value="HISTONE-LYSINE N-METHYLTRANSFERASE EGGLESS"/>
    <property type="match status" value="1"/>
</dbReference>
<dbReference type="InterPro" id="IPR047232">
    <property type="entry name" value="SETDB1/2-like_MBD"/>
</dbReference>
<feature type="compositionally biased region" description="Polar residues" evidence="17">
    <location>
        <begin position="531"/>
        <end position="542"/>
    </location>
</feature>
<feature type="region of interest" description="Disordered" evidence="17">
    <location>
        <begin position="203"/>
        <end position="225"/>
    </location>
</feature>
<evidence type="ECO:0000256" key="14">
    <source>
        <dbReference type="ARBA" id="ARBA00023163"/>
    </source>
</evidence>
<feature type="domain" description="Pre-SET" evidence="19">
    <location>
        <begin position="844"/>
        <end position="916"/>
    </location>
</feature>
<evidence type="ECO:0000256" key="7">
    <source>
        <dbReference type="ARBA" id="ARBA00022691"/>
    </source>
</evidence>
<dbReference type="InterPro" id="IPR001739">
    <property type="entry name" value="Methyl_CpG_DNA-bd"/>
</dbReference>
<reference evidence="22" key="1">
    <citation type="journal article" date="2021" name="Genome Biol. Evol.">
        <title>A High-Quality Reference Genome for a Parasitic Bivalve with Doubly Uniparental Inheritance (Bivalvia: Unionida).</title>
        <authorList>
            <person name="Smith C.H."/>
        </authorList>
    </citation>
    <scope>NUCLEOTIDE SEQUENCE</scope>
    <source>
        <strain evidence="22">CHS0354</strain>
    </source>
</reference>
<feature type="compositionally biased region" description="Basic and acidic residues" evidence="17">
    <location>
        <begin position="1112"/>
        <end position="1122"/>
    </location>
</feature>
<dbReference type="PROSITE" id="PS50982">
    <property type="entry name" value="MBD"/>
    <property type="match status" value="1"/>
</dbReference>
<dbReference type="CDD" id="cd01395">
    <property type="entry name" value="HMT_MBD"/>
    <property type="match status" value="1"/>
</dbReference>
<feature type="domain" description="Post-SET" evidence="20">
    <location>
        <begin position="1256"/>
        <end position="1272"/>
    </location>
</feature>
<dbReference type="PANTHER" id="PTHR46024">
    <property type="entry name" value="HISTONE-LYSINE N-METHYLTRANSFERASE EGGLESS"/>
    <property type="match status" value="1"/>
</dbReference>
<dbReference type="PROSITE" id="PS50868">
    <property type="entry name" value="POST_SET"/>
    <property type="match status" value="1"/>
</dbReference>
<evidence type="ECO:0008006" key="24">
    <source>
        <dbReference type="Google" id="ProtNLM"/>
    </source>
</evidence>
<dbReference type="EMBL" id="JAEAOA010000364">
    <property type="protein sequence ID" value="KAK3591875.1"/>
    <property type="molecule type" value="Genomic_DNA"/>
</dbReference>
<evidence type="ECO:0000259" key="19">
    <source>
        <dbReference type="PROSITE" id="PS50867"/>
    </source>
</evidence>
<feature type="compositionally biased region" description="Pro residues" evidence="17">
    <location>
        <begin position="212"/>
        <end position="224"/>
    </location>
</feature>
<keyword evidence="10" id="KW-0862">Zinc</keyword>
<gene>
    <name evidence="22" type="ORF">CHS0354_005079</name>
</gene>
<dbReference type="CDD" id="cd21181">
    <property type="entry name" value="Tudor_SETDB1_rpt2"/>
    <property type="match status" value="1"/>
</dbReference>
<evidence type="ECO:0000256" key="15">
    <source>
        <dbReference type="ARBA" id="ARBA00023242"/>
    </source>
</evidence>
<evidence type="ECO:0000259" key="18">
    <source>
        <dbReference type="PROSITE" id="PS50280"/>
    </source>
</evidence>
<evidence type="ECO:0000259" key="21">
    <source>
        <dbReference type="PROSITE" id="PS50982"/>
    </source>
</evidence>
<evidence type="ECO:0000256" key="1">
    <source>
        <dbReference type="ARBA" id="ARBA00004123"/>
    </source>
</evidence>
<keyword evidence="3" id="KW-0158">Chromosome</keyword>
<evidence type="ECO:0000259" key="20">
    <source>
        <dbReference type="PROSITE" id="PS50868"/>
    </source>
</evidence>
<dbReference type="Gene3D" id="2.30.30.140">
    <property type="match status" value="3"/>
</dbReference>
<evidence type="ECO:0000313" key="23">
    <source>
        <dbReference type="Proteomes" id="UP001195483"/>
    </source>
</evidence>
<evidence type="ECO:0000256" key="6">
    <source>
        <dbReference type="ARBA" id="ARBA00022679"/>
    </source>
</evidence>
<feature type="domain" description="SET" evidence="18">
    <location>
        <begin position="919"/>
        <end position="1247"/>
    </location>
</feature>
<dbReference type="InterPro" id="IPR041291">
    <property type="entry name" value="TUDOR_5"/>
</dbReference>
<dbReference type="Pfam" id="PF05033">
    <property type="entry name" value="Pre-SET"/>
    <property type="match status" value="1"/>
</dbReference>
<dbReference type="CDD" id="cd10517">
    <property type="entry name" value="SET_SETDB1"/>
    <property type="match status" value="1"/>
</dbReference>
<keyword evidence="5" id="KW-0489">Methyltransferase</keyword>
<feature type="compositionally biased region" description="Acidic residues" evidence="17">
    <location>
        <begin position="1102"/>
        <end position="1111"/>
    </location>
</feature>
<dbReference type="GO" id="GO:0070828">
    <property type="term" value="P:heterochromatin organization"/>
    <property type="evidence" value="ECO:0007669"/>
    <property type="project" value="TreeGrafter"/>
</dbReference>
<dbReference type="SMART" id="SM00333">
    <property type="entry name" value="TUDOR"/>
    <property type="match status" value="2"/>
</dbReference>
<evidence type="ECO:0000256" key="5">
    <source>
        <dbReference type="ARBA" id="ARBA00022603"/>
    </source>
</evidence>
<comment type="subcellular location">
    <subcellularLocation>
        <location evidence="2">Chromosome</location>
    </subcellularLocation>
    <subcellularLocation>
        <location evidence="1">Nucleus</location>
    </subcellularLocation>
</comment>
<evidence type="ECO:0000256" key="12">
    <source>
        <dbReference type="ARBA" id="ARBA00023015"/>
    </source>
</evidence>
<reference evidence="22" key="2">
    <citation type="journal article" date="2021" name="Genome Biol. Evol.">
        <title>Developing a high-quality reference genome for a parasitic bivalve with doubly uniparental inheritance (Bivalvia: Unionida).</title>
        <authorList>
            <person name="Smith C.H."/>
        </authorList>
    </citation>
    <scope>NUCLEOTIDE SEQUENCE</scope>
    <source>
        <strain evidence="22">CHS0354</strain>
        <tissue evidence="22">Mantle</tissue>
    </source>
</reference>
<dbReference type="SMART" id="SM00391">
    <property type="entry name" value="MBD"/>
    <property type="match status" value="1"/>
</dbReference>
<dbReference type="Gene3D" id="3.30.890.10">
    <property type="entry name" value="Methyl-cpg-binding Protein 2, Chain A"/>
    <property type="match status" value="1"/>
</dbReference>
<evidence type="ECO:0000256" key="13">
    <source>
        <dbReference type="ARBA" id="ARBA00023054"/>
    </source>
</evidence>
<keyword evidence="9" id="KW-0677">Repeat</keyword>
<name>A0AAE0SH27_9BIVA</name>
<dbReference type="PROSITE" id="PS50867">
    <property type="entry name" value="PRE_SET"/>
    <property type="match status" value="1"/>
</dbReference>
<evidence type="ECO:0000256" key="10">
    <source>
        <dbReference type="ARBA" id="ARBA00022833"/>
    </source>
</evidence>
<dbReference type="Pfam" id="PF00856">
    <property type="entry name" value="SET"/>
    <property type="match status" value="1"/>
</dbReference>
<keyword evidence="14" id="KW-0804">Transcription</keyword>
<evidence type="ECO:0000256" key="2">
    <source>
        <dbReference type="ARBA" id="ARBA00004286"/>
    </source>
</evidence>
<dbReference type="Proteomes" id="UP001195483">
    <property type="component" value="Unassembled WGS sequence"/>
</dbReference>
<feature type="compositionally biased region" description="Basic and acidic residues" evidence="17">
    <location>
        <begin position="543"/>
        <end position="554"/>
    </location>
</feature>
<dbReference type="SUPFAM" id="SSF54171">
    <property type="entry name" value="DNA-binding domain"/>
    <property type="match status" value="1"/>
</dbReference>
<dbReference type="GO" id="GO:0005694">
    <property type="term" value="C:chromosome"/>
    <property type="evidence" value="ECO:0007669"/>
    <property type="project" value="UniProtKB-SubCell"/>
</dbReference>
<dbReference type="PROSITE" id="PS50280">
    <property type="entry name" value="SET"/>
    <property type="match status" value="1"/>
</dbReference>
<dbReference type="SMART" id="SM00317">
    <property type="entry name" value="SET"/>
    <property type="match status" value="1"/>
</dbReference>
<dbReference type="SUPFAM" id="SSF82199">
    <property type="entry name" value="SET domain"/>
    <property type="match status" value="1"/>
</dbReference>
<keyword evidence="6" id="KW-0808">Transferase</keyword>
<sequence>MTTFEFSSAIDLDGLITSVLNELCDTQANEEARAYDSNIDQLALQVKTTERKVQSINRSYADCMSQLDSYKETLEDEQRDDDVIFAGHYKSPLRIKLKEAEEAAAVAAAQPEIIEDDSDDDDDVQFIQKTFDPDMAAKRQIEVSSVPVPQIQIVQKPVAPVQQTFQPILPKGGLPLKQAEHASSPTLATLRAALKASINKQLNHETPREEPAPPPPAPPPPPPQVIVVSSPATTEIQTTRILPVTTQPVVTTITTTTTSTISSISQTQVRTASSFVTQNSQATEKAFAEEINNANAGTNVLVRKTGDIWYPGVIVEVLNIKQPIAERRYRVKYETSKGQKVVNGKQLAFAQSITRPVSVGSRVTALYKDEETKNSHYAGIVAESPNGRNQLRYLIFFDDGYAQYCSSKEIFKVFEQSENVWEDVHPDSKEFIKEYLAQYPERPMVRLHKGQSVKTEWKGTWWNARVEEVDASLVLMYFAADKRHEWIYRGSTRLEPLFTALANAEANRLAGRGRRHNLTMAGSKKPVVEYTRQNTSDTQTGNSDEKSSRNKEDADTQPPSSIEKKGMTKSASDPSMESKKRPVARKSTTGKMPSNTEEKPKWEPPWTKMQRKTALQVLQSREAEVQQQQNRETESEEKYQASSISSNKTGTDMASVLQERLTQAVADDEMMEKESFGERMDKVISIKSKDSKSFKPHLCGPHCLGDDGDDPDKHNGCNPLLIPLFCGWERHVCKLRPGGKRVVMYRAPCSRRLRSMEEVDLYLLKTDSQLTINLFCYDPELHVHAEFVPVKTFCDIKDLSYGKENMSISCVNGIDRQYPEYVDYSNQRIPANGVKLNVDPDFLVCCSCTDGCRDKNKCDCQQLTIESTAVIPPFKENPDAGYINMRLKEPLLTGIYECNSRCKCGPKCVNRVVQHGLRNRLQVYKTEKRGWGLRCLDDIPAGGFICIYAGQLLTDQGANEDGQQYGDEYLAELDYIEVVERHKEGYESDVDDDDEMLGKDEEEDEEESDEEDRGSSNSDCSFEGGRFDGVADKRHDTRKRTSDDREIGKLVLRRDSSRSGDGDHCEWSVRIKDKKENNGEEEQEVQVITDNAEKNLSGTESMDVDELPDLEPPDHSNKISVKEEEEEDVEEMEVLEHSHSQKRMGRSTASRFGNLIPHKLKKEDSDKDRDKGEKRLSTRYYFKDSQQCYIMDAKSMGNIGRYLNHSCSPNAFVQNVFVDTHDLRFPWVAFFAGQFIRAGSELTWDYNYEVGSVPGKVLYCYCGSADCRGRLL</sequence>
<dbReference type="Gene3D" id="2.170.270.10">
    <property type="entry name" value="SET domain"/>
    <property type="match status" value="2"/>
</dbReference>
<protein>
    <recommendedName>
        <fullName evidence="24">Histone-lysine N-methyltransferase SETDB1</fullName>
    </recommendedName>
</protein>
<evidence type="ECO:0000256" key="17">
    <source>
        <dbReference type="SAM" id="MobiDB-lite"/>
    </source>
</evidence>
<dbReference type="GO" id="GO:0005634">
    <property type="term" value="C:nucleus"/>
    <property type="evidence" value="ECO:0007669"/>
    <property type="project" value="UniProtKB-SubCell"/>
</dbReference>
<dbReference type="CDD" id="cd20382">
    <property type="entry name" value="Tudor_SETDB1_rpt1"/>
    <property type="match status" value="1"/>
</dbReference>
<dbReference type="Pfam" id="PF18358">
    <property type="entry name" value="Tudor_4"/>
    <property type="match status" value="1"/>
</dbReference>
<dbReference type="InterPro" id="IPR002999">
    <property type="entry name" value="Tudor"/>
</dbReference>
<keyword evidence="15" id="KW-0539">Nucleus</keyword>
<dbReference type="SMART" id="SM00468">
    <property type="entry name" value="PreSET"/>
    <property type="match status" value="1"/>
</dbReference>
<dbReference type="Pfam" id="PF01429">
    <property type="entry name" value="MBD"/>
    <property type="match status" value="1"/>
</dbReference>
<feature type="compositionally biased region" description="Polar residues" evidence="17">
    <location>
        <begin position="640"/>
        <end position="652"/>
    </location>
</feature>
<dbReference type="AlphaFoldDB" id="A0AAE0SH27"/>
<accession>A0AAE0SH27</accession>
<keyword evidence="13 16" id="KW-0175">Coiled coil</keyword>
<keyword evidence="23" id="KW-1185">Reference proteome</keyword>
<evidence type="ECO:0000256" key="3">
    <source>
        <dbReference type="ARBA" id="ARBA00022454"/>
    </source>
</evidence>
<dbReference type="InterPro" id="IPR041292">
    <property type="entry name" value="Tudor_4"/>
</dbReference>
<dbReference type="InterPro" id="IPR001214">
    <property type="entry name" value="SET_dom"/>
</dbReference>
<comment type="caution">
    <text evidence="22">The sequence shown here is derived from an EMBL/GenBank/DDBJ whole genome shotgun (WGS) entry which is preliminary data.</text>
</comment>
<dbReference type="GO" id="GO:0008270">
    <property type="term" value="F:zinc ion binding"/>
    <property type="evidence" value="ECO:0007669"/>
    <property type="project" value="InterPro"/>
</dbReference>
<evidence type="ECO:0000256" key="16">
    <source>
        <dbReference type="SAM" id="Coils"/>
    </source>
</evidence>
<feature type="region of interest" description="Disordered" evidence="17">
    <location>
        <begin position="985"/>
        <end position="1128"/>
    </location>
</feature>
<dbReference type="InterPro" id="IPR051516">
    <property type="entry name" value="SETDB_methyltransferase"/>
</dbReference>